<organism evidence="6 7">
    <name type="scientific">Schizophyllum amplum</name>
    <dbReference type="NCBI Taxonomy" id="97359"/>
    <lineage>
        <taxon>Eukaryota</taxon>
        <taxon>Fungi</taxon>
        <taxon>Dikarya</taxon>
        <taxon>Basidiomycota</taxon>
        <taxon>Agaricomycotina</taxon>
        <taxon>Agaricomycetes</taxon>
        <taxon>Agaricomycetidae</taxon>
        <taxon>Agaricales</taxon>
        <taxon>Schizophyllaceae</taxon>
        <taxon>Schizophyllum</taxon>
    </lineage>
</organism>
<dbReference type="OrthoDB" id="2915840at2759"/>
<dbReference type="InterPro" id="IPR020946">
    <property type="entry name" value="Flavin_mOase-like"/>
</dbReference>
<evidence type="ECO:0000256" key="1">
    <source>
        <dbReference type="ARBA" id="ARBA00009183"/>
    </source>
</evidence>
<keyword evidence="3" id="KW-0274">FAD</keyword>
<dbReference type="PANTHER" id="PTHR23023">
    <property type="entry name" value="DIMETHYLANILINE MONOOXYGENASE"/>
    <property type="match status" value="1"/>
</dbReference>
<evidence type="ECO:0008006" key="8">
    <source>
        <dbReference type="Google" id="ProtNLM"/>
    </source>
</evidence>
<evidence type="ECO:0000256" key="4">
    <source>
        <dbReference type="ARBA" id="ARBA00023002"/>
    </source>
</evidence>
<feature type="coiled-coil region" evidence="5">
    <location>
        <begin position="565"/>
        <end position="592"/>
    </location>
</feature>
<dbReference type="GO" id="GO:0004499">
    <property type="term" value="F:N,N-dimethylaniline monooxygenase activity"/>
    <property type="evidence" value="ECO:0007669"/>
    <property type="project" value="InterPro"/>
</dbReference>
<evidence type="ECO:0000256" key="3">
    <source>
        <dbReference type="ARBA" id="ARBA00022827"/>
    </source>
</evidence>
<accession>A0A550CB72</accession>
<comment type="similarity">
    <text evidence="1">Belongs to the FMO family.</text>
</comment>
<name>A0A550CB72_9AGAR</name>
<evidence type="ECO:0000313" key="7">
    <source>
        <dbReference type="Proteomes" id="UP000320762"/>
    </source>
</evidence>
<dbReference type="Pfam" id="PF00743">
    <property type="entry name" value="FMO-like"/>
    <property type="match status" value="1"/>
</dbReference>
<keyword evidence="4" id="KW-0560">Oxidoreductase</keyword>
<dbReference type="Gene3D" id="3.50.50.60">
    <property type="entry name" value="FAD/NAD(P)-binding domain"/>
    <property type="match status" value="1"/>
</dbReference>
<dbReference type="EMBL" id="VDMD01000014">
    <property type="protein sequence ID" value="TRM62048.1"/>
    <property type="molecule type" value="Genomic_DNA"/>
</dbReference>
<keyword evidence="2" id="KW-0285">Flavoprotein</keyword>
<proteinExistence type="inferred from homology"/>
<evidence type="ECO:0000256" key="5">
    <source>
        <dbReference type="SAM" id="Coils"/>
    </source>
</evidence>
<sequence length="592" mass="65046">MAANTEDVRSQPLCIVGSGSAGLITAYTLLQDGFTDVQVLSRDAGPGGVWAQERVYEGLYINNVHGEYCFSPLGMPPTDPNGPNLSGFDMCAYMTRFADKFLKGRITYSSDVSRIRRGVNGEGWELDVHDKTAGTQRVVKCARVVLCSGGCHVPLIPDYLAPARATAAGFQGRVFHTTRFRHELDDLKSAGLSSLGRVLIVGGGKSAQDTSSYLVRQGVPVTLVFETADAFISSAIPLPEFIRKSRFLSMLSPHIHLRTALERFLHTTWLGSKITHAIWNAIGASSFSAQGYPADSPMRKAHSLFWSIRTNDDGPPRPDHFHSLLNAGKIKVITPNRVAGYYAHGAVLADGSEVEADTIILATGFSSSWKELFDGESVGSMLSSSCAGSRLVLGLTGAPVDETAENLGINRHPPDPAANFEKEWQEYRSLENPPPMHAASEQHASSIYRGIVPAKNLFNRDFAINGAVLTTNNGYSFEVISHWISSYFLGDPLRLPSSTEEALALTERNSAWLRKRFPDMLLWINESYSSNLAFWTWPQAVDDFLEDMGLPIFRSGGNCVTWPFKVVKVKEIANLREERNALREARRASQTQ</sequence>
<comment type="caution">
    <text evidence="6">The sequence shown here is derived from an EMBL/GenBank/DDBJ whole genome shotgun (WGS) entry which is preliminary data.</text>
</comment>
<dbReference type="SUPFAM" id="SSF51905">
    <property type="entry name" value="FAD/NAD(P)-binding domain"/>
    <property type="match status" value="2"/>
</dbReference>
<dbReference type="InterPro" id="IPR036188">
    <property type="entry name" value="FAD/NAD-bd_sf"/>
</dbReference>
<evidence type="ECO:0000256" key="2">
    <source>
        <dbReference type="ARBA" id="ARBA00022630"/>
    </source>
</evidence>
<dbReference type="GO" id="GO:0050660">
    <property type="term" value="F:flavin adenine dinucleotide binding"/>
    <property type="evidence" value="ECO:0007669"/>
    <property type="project" value="InterPro"/>
</dbReference>
<reference evidence="6 7" key="1">
    <citation type="journal article" date="2019" name="New Phytol.">
        <title>Comparative genomics reveals unique wood-decay strategies and fruiting body development in the Schizophyllaceae.</title>
        <authorList>
            <person name="Almasi E."/>
            <person name="Sahu N."/>
            <person name="Krizsan K."/>
            <person name="Balint B."/>
            <person name="Kovacs G.M."/>
            <person name="Kiss B."/>
            <person name="Cseklye J."/>
            <person name="Drula E."/>
            <person name="Henrissat B."/>
            <person name="Nagy I."/>
            <person name="Chovatia M."/>
            <person name="Adam C."/>
            <person name="LaButti K."/>
            <person name="Lipzen A."/>
            <person name="Riley R."/>
            <person name="Grigoriev I.V."/>
            <person name="Nagy L.G."/>
        </authorList>
    </citation>
    <scope>NUCLEOTIDE SEQUENCE [LARGE SCALE GENOMIC DNA]</scope>
    <source>
        <strain evidence="6 7">NL-1724</strain>
    </source>
</reference>
<dbReference type="AlphaFoldDB" id="A0A550CB72"/>
<keyword evidence="7" id="KW-1185">Reference proteome</keyword>
<dbReference type="InterPro" id="IPR050346">
    <property type="entry name" value="FMO-like"/>
</dbReference>
<evidence type="ECO:0000313" key="6">
    <source>
        <dbReference type="EMBL" id="TRM62048.1"/>
    </source>
</evidence>
<dbReference type="STRING" id="97359.A0A550CB72"/>
<keyword evidence="5" id="KW-0175">Coiled coil</keyword>
<dbReference type="Proteomes" id="UP000320762">
    <property type="component" value="Unassembled WGS sequence"/>
</dbReference>
<dbReference type="GO" id="GO:0050661">
    <property type="term" value="F:NADP binding"/>
    <property type="evidence" value="ECO:0007669"/>
    <property type="project" value="InterPro"/>
</dbReference>
<protein>
    <recommendedName>
        <fullName evidence="8">FAD/NAD(P)-binding domain-containing protein</fullName>
    </recommendedName>
</protein>
<dbReference type="PRINTS" id="PR00411">
    <property type="entry name" value="PNDRDTASEI"/>
</dbReference>
<gene>
    <name evidence="6" type="ORF">BD626DRAFT_537793</name>
</gene>